<dbReference type="InterPro" id="IPR000858">
    <property type="entry name" value="S_locus_glycoprot_dom"/>
</dbReference>
<feature type="compositionally biased region" description="Polar residues" evidence="6">
    <location>
        <begin position="1296"/>
        <end position="1309"/>
    </location>
</feature>
<keyword evidence="7" id="KW-1133">Transmembrane helix</keyword>
<dbReference type="Gene3D" id="2.90.10.10">
    <property type="entry name" value="Bulb-type lectin domain"/>
    <property type="match status" value="3"/>
</dbReference>
<evidence type="ECO:0000256" key="3">
    <source>
        <dbReference type="ARBA" id="ARBA00023157"/>
    </source>
</evidence>
<evidence type="ECO:0000256" key="7">
    <source>
        <dbReference type="SAM" id="Phobius"/>
    </source>
</evidence>
<dbReference type="FunFam" id="2.90.10.10:FF:000004">
    <property type="entry name" value="G-type lectin S-receptor-like serine/threonine-protein kinase"/>
    <property type="match status" value="3"/>
</dbReference>
<dbReference type="SUPFAM" id="SSF51110">
    <property type="entry name" value="alpha-D-mannose-specific plant lectins"/>
    <property type="match status" value="3"/>
</dbReference>
<feature type="domain" description="Bulb-type lectin" evidence="8">
    <location>
        <begin position="6"/>
        <end position="128"/>
    </location>
</feature>
<dbReference type="PROSITE" id="PS50948">
    <property type="entry name" value="PAN"/>
    <property type="match status" value="2"/>
</dbReference>
<dbReference type="Pfam" id="PF01453">
    <property type="entry name" value="B_lectin"/>
    <property type="match status" value="3"/>
</dbReference>
<dbReference type="PROSITE" id="PS50927">
    <property type="entry name" value="BULB_LECTIN"/>
    <property type="match status" value="3"/>
</dbReference>
<dbReference type="InterPro" id="IPR001480">
    <property type="entry name" value="Bulb-type_lectin_dom"/>
</dbReference>
<dbReference type="PANTHER" id="PTHR32444:SF183">
    <property type="entry name" value="APPLE DOMAIN-CONTAINING PROTEIN"/>
    <property type="match status" value="1"/>
</dbReference>
<sequence length="1309" mass="146692">MISNSLDTITRTQFITDDGNTIVSSGESFELGFFSPGSSGNRYLGIWYKKISTPTVVWIANRKIPLTDTSGVLKFTNQGILTLVNRTNSIIWSSNTSRSTQDPIAQLLDSGNLVVRDANDVNLDNFLWQSFDYPSDTMLPGMKLGKNLATGLNWYISSWKSNDDPSPGDFTYRCNPQGYPQFFLTNGSLVLFRSGPWNGLHFSGAPSLKQNSISNLGFFFNKQEVYMSYELPNRLENRKRGMSTSMEGFNTLVFFFFFFSVLMISNSVDTITATRFITDDGNTIVSSGESFELGFFSPGSSGNRYLGIWYKKISTGTVVWVANRKIPLTDKSGVLKVTNQGILTLLNRTNSIIWSSNTSRSTQDPVAQLLDSGNLVVRDANDDNPKNFLWQSFDYPSDTILPGMKLGKNLATGLDRYMSSWKSIDDPSPGNFTYRCNSRGYPQFFLRNGSSVLFRTGPWNGLHYSGTPNLKPNTIFKFGFVFNKQEVYYSYELLNSSVVSRFMLSQDGHLQRWTWVERTQNWVIYLSVPVDNCDIYGTCGAYGSCNINNSPVCGCLSKFVPKYPEDWDTTDWSSGCVRKTPLDCQNGDGFLKYSDVKLPDTQYSWFNESMNLRECEMVCLRNCSCMAYANLDVRGGGSGCLLWFGELIDIREFPGVGQDIYIRMASSELGSPVTITRAGSKGKKAEIIIVSLAISIGTLLLALGLILYIRRKKKKNAQMMKREERMGHTAEQGYTNESRNEDMDLPLFNLITIANATNNFSINNKLGEGGFGPVYKEDTEMEGKSALLTCSLFSILIVSTAVDTITTTQSIKDGETIVSAGGSFKLGFFSPGNSNNRYVGIWYNQIPIFTVVWVANREVPLDDSSGILNVTRAGILVLLNRTDSIIWSSNSSRTAKNPVAQLLDSGNLVVKDASDDDDNPKNFLWQSFDYPSDTFLPGMEFGRVTATGLDRYLWSWKSMDDPARGDFTYRIDPRGYPQYFLRRDSVEQFRSGPWNGLRFSGMPDLYSNPIYNFTFVLNQREMYFTYELLNSSVVSRMMLNPNGVVQRLTWMDGVTSWTAYLTVQMYNCDMYARCGAYSICTIDKTPECECLEGFVPSSPIDWGMADWASGCVRRTPLDCQNGDGFLKYSGVKLPDTRISWFNESITLKECELQCLKDCSCMAYSSLDISGGGSGCFLWFGPLIDIREFTENGQDLYVRMAASELGQAGSIWEKGKWIIIGSVVSTGTIMLGLGVTLYVWKKKRQQKREGRMVHQDLHLPLFDFTTIVNATNNFSINNKLGEGGFGPVYKSSPPSPAKQSTFQNIKTRSV</sequence>
<keyword evidence="4" id="KW-0675">Receptor</keyword>
<dbReference type="Pfam" id="PF00954">
    <property type="entry name" value="S_locus_glycop"/>
    <property type="match status" value="3"/>
</dbReference>
<dbReference type="OrthoDB" id="785331at2759"/>
<keyword evidence="7" id="KW-0812">Transmembrane</keyword>
<dbReference type="Pfam" id="PF08276">
    <property type="entry name" value="PAN_2"/>
    <property type="match status" value="2"/>
</dbReference>
<gene>
    <name evidence="10" type="ORF">F0562_010215</name>
</gene>
<dbReference type="Gene3D" id="3.30.200.20">
    <property type="entry name" value="Phosphorylase Kinase, domain 1"/>
    <property type="match status" value="2"/>
</dbReference>
<feature type="domain" description="Bulb-type lectin" evidence="8">
    <location>
        <begin position="802"/>
        <end position="923"/>
    </location>
</feature>
<feature type="domain" description="Apple" evidence="9">
    <location>
        <begin position="1119"/>
        <end position="1200"/>
    </location>
</feature>
<accession>A0A5J5A1Y5</accession>
<evidence type="ECO:0000256" key="6">
    <source>
        <dbReference type="SAM" id="MobiDB-lite"/>
    </source>
</evidence>
<name>A0A5J5A1Y5_9ASTE</name>
<evidence type="ECO:0000259" key="9">
    <source>
        <dbReference type="PROSITE" id="PS50948"/>
    </source>
</evidence>
<feature type="transmembrane region" description="Helical" evidence="7">
    <location>
        <begin position="1216"/>
        <end position="1239"/>
    </location>
</feature>
<feature type="transmembrane region" description="Helical" evidence="7">
    <location>
        <begin position="687"/>
        <end position="709"/>
    </location>
</feature>
<evidence type="ECO:0000256" key="5">
    <source>
        <dbReference type="ARBA" id="ARBA00023180"/>
    </source>
</evidence>
<keyword evidence="11" id="KW-1185">Reference proteome</keyword>
<keyword evidence="1" id="KW-0597">Phosphoprotein</keyword>
<organism evidence="10 11">
    <name type="scientific">Nyssa sinensis</name>
    <dbReference type="NCBI Taxonomy" id="561372"/>
    <lineage>
        <taxon>Eukaryota</taxon>
        <taxon>Viridiplantae</taxon>
        <taxon>Streptophyta</taxon>
        <taxon>Embryophyta</taxon>
        <taxon>Tracheophyta</taxon>
        <taxon>Spermatophyta</taxon>
        <taxon>Magnoliopsida</taxon>
        <taxon>eudicotyledons</taxon>
        <taxon>Gunneridae</taxon>
        <taxon>Pentapetalae</taxon>
        <taxon>asterids</taxon>
        <taxon>Cornales</taxon>
        <taxon>Nyssaceae</taxon>
        <taxon>Nyssa</taxon>
    </lineage>
</organism>
<dbReference type="CDD" id="cd00028">
    <property type="entry name" value="B_lectin"/>
    <property type="match status" value="3"/>
</dbReference>
<dbReference type="SMART" id="SM00108">
    <property type="entry name" value="B_lectin"/>
    <property type="match status" value="3"/>
</dbReference>
<evidence type="ECO:0000313" key="11">
    <source>
        <dbReference type="Proteomes" id="UP000325577"/>
    </source>
</evidence>
<evidence type="ECO:0000256" key="1">
    <source>
        <dbReference type="ARBA" id="ARBA00022553"/>
    </source>
</evidence>
<dbReference type="CDD" id="cd01098">
    <property type="entry name" value="PAN_AP_plant"/>
    <property type="match status" value="2"/>
</dbReference>
<evidence type="ECO:0000259" key="8">
    <source>
        <dbReference type="PROSITE" id="PS50927"/>
    </source>
</evidence>
<keyword evidence="7" id="KW-0472">Membrane</keyword>
<evidence type="ECO:0000313" key="10">
    <source>
        <dbReference type="EMBL" id="KAA8523792.1"/>
    </source>
</evidence>
<evidence type="ECO:0000256" key="2">
    <source>
        <dbReference type="ARBA" id="ARBA00022729"/>
    </source>
</evidence>
<feature type="domain" description="Apple" evidence="9">
    <location>
        <begin position="584"/>
        <end position="665"/>
    </location>
</feature>
<dbReference type="Proteomes" id="UP000325577">
    <property type="component" value="Linkage Group LG4"/>
</dbReference>
<feature type="transmembrane region" description="Helical" evidence="7">
    <location>
        <begin position="785"/>
        <end position="802"/>
    </location>
</feature>
<dbReference type="EMBL" id="CM018047">
    <property type="protein sequence ID" value="KAA8523792.1"/>
    <property type="molecule type" value="Genomic_DNA"/>
</dbReference>
<feature type="region of interest" description="Disordered" evidence="6">
    <location>
        <begin position="1286"/>
        <end position="1309"/>
    </location>
</feature>
<reference evidence="10 11" key="1">
    <citation type="submission" date="2019-09" db="EMBL/GenBank/DDBJ databases">
        <title>A chromosome-level genome assembly of the Chinese tupelo Nyssa sinensis.</title>
        <authorList>
            <person name="Yang X."/>
            <person name="Kang M."/>
            <person name="Yang Y."/>
            <person name="Xiong H."/>
            <person name="Wang M."/>
            <person name="Zhang Z."/>
            <person name="Wang Z."/>
            <person name="Wu H."/>
            <person name="Ma T."/>
            <person name="Liu J."/>
            <person name="Xi Z."/>
        </authorList>
    </citation>
    <scope>NUCLEOTIDE SEQUENCE [LARGE SCALE GENOMIC DNA]</scope>
    <source>
        <strain evidence="10">J267</strain>
        <tissue evidence="10">Leaf</tissue>
    </source>
</reference>
<dbReference type="Gene3D" id="3.50.4.10">
    <property type="entry name" value="Hepatocyte Growth Factor"/>
    <property type="match status" value="2"/>
</dbReference>
<proteinExistence type="predicted"/>
<keyword evidence="2" id="KW-0732">Signal</keyword>
<dbReference type="SMART" id="SM00473">
    <property type="entry name" value="PAN_AP"/>
    <property type="match status" value="2"/>
</dbReference>
<keyword evidence="3" id="KW-1015">Disulfide bond</keyword>
<dbReference type="PANTHER" id="PTHR32444">
    <property type="entry name" value="BULB-TYPE LECTIN DOMAIN-CONTAINING PROTEIN"/>
    <property type="match status" value="1"/>
</dbReference>
<protein>
    <submittedName>
        <fullName evidence="10">Uncharacterized protein</fullName>
    </submittedName>
</protein>
<dbReference type="GO" id="GO:0048544">
    <property type="term" value="P:recognition of pollen"/>
    <property type="evidence" value="ECO:0007669"/>
    <property type="project" value="InterPro"/>
</dbReference>
<feature type="domain" description="Bulb-type lectin" evidence="8">
    <location>
        <begin position="268"/>
        <end position="390"/>
    </location>
</feature>
<dbReference type="InterPro" id="IPR036426">
    <property type="entry name" value="Bulb-type_lectin_dom_sf"/>
</dbReference>
<dbReference type="InterPro" id="IPR003609">
    <property type="entry name" value="Pan_app"/>
</dbReference>
<keyword evidence="5" id="KW-0325">Glycoprotein</keyword>
<evidence type="ECO:0000256" key="4">
    <source>
        <dbReference type="ARBA" id="ARBA00023170"/>
    </source>
</evidence>
<dbReference type="FunFam" id="3.50.4.10:FF:000002">
    <property type="entry name" value="G-type lectin S-receptor-like serine/threonine-protein kinase"/>
    <property type="match status" value="2"/>
</dbReference>